<evidence type="ECO:0000313" key="13">
    <source>
        <dbReference type="Proteomes" id="UP000054736"/>
    </source>
</evidence>
<evidence type="ECO:0000256" key="3">
    <source>
        <dbReference type="ARBA" id="ARBA00022575"/>
    </source>
</evidence>
<gene>
    <name evidence="12" type="ORF">Ldro_0974</name>
</gene>
<comment type="similarity">
    <text evidence="2">Belongs to the nitronate monooxygenase family. NMO class I subfamily.</text>
</comment>
<evidence type="ECO:0000256" key="8">
    <source>
        <dbReference type="ARBA" id="ARBA00023033"/>
    </source>
</evidence>
<dbReference type="SUPFAM" id="SSF51412">
    <property type="entry name" value="Inosine monophosphate dehydrogenase (IMPDH)"/>
    <property type="match status" value="1"/>
</dbReference>
<keyword evidence="8" id="KW-0503">Monooxygenase</keyword>
<comment type="caution">
    <text evidence="12">The sequence shown here is derived from an EMBL/GenBank/DDBJ whole genome shotgun (WGS) entry which is preliminary data.</text>
</comment>
<dbReference type="Proteomes" id="UP000054736">
    <property type="component" value="Unassembled WGS sequence"/>
</dbReference>
<dbReference type="InterPro" id="IPR013785">
    <property type="entry name" value="Aldolase_TIM"/>
</dbReference>
<organism evidence="12 13">
    <name type="scientific">Legionella drozanskii LLAP-1</name>
    <dbReference type="NCBI Taxonomy" id="1212489"/>
    <lineage>
        <taxon>Bacteria</taxon>
        <taxon>Pseudomonadati</taxon>
        <taxon>Pseudomonadota</taxon>
        <taxon>Gammaproteobacteria</taxon>
        <taxon>Legionellales</taxon>
        <taxon>Legionellaceae</taxon>
        <taxon>Legionella</taxon>
    </lineage>
</organism>
<name>A0A0W0SVG8_9GAMM</name>
<dbReference type="PATRIC" id="fig|1212489.4.peg.1022"/>
<keyword evidence="12" id="KW-0223">Dioxygenase</keyword>
<evidence type="ECO:0000256" key="1">
    <source>
        <dbReference type="ARBA" id="ARBA00001917"/>
    </source>
</evidence>
<dbReference type="GO" id="GO:0009636">
    <property type="term" value="P:response to toxic substance"/>
    <property type="evidence" value="ECO:0007669"/>
    <property type="project" value="UniProtKB-KW"/>
</dbReference>
<keyword evidence="13" id="KW-1185">Reference proteome</keyword>
<evidence type="ECO:0000256" key="10">
    <source>
        <dbReference type="ARBA" id="ARBA00049401"/>
    </source>
</evidence>
<keyword evidence="3" id="KW-0216">Detoxification</keyword>
<dbReference type="GO" id="GO:0051213">
    <property type="term" value="F:dioxygenase activity"/>
    <property type="evidence" value="ECO:0007669"/>
    <property type="project" value="UniProtKB-KW"/>
</dbReference>
<dbReference type="AlphaFoldDB" id="A0A0W0SVG8"/>
<protein>
    <recommendedName>
        <fullName evidence="11">Nitronate monooxygenase</fullName>
    </recommendedName>
    <alternativeName>
        <fullName evidence="9">Propionate 3-nitronate monooxygenase</fullName>
    </alternativeName>
</protein>
<evidence type="ECO:0000313" key="12">
    <source>
        <dbReference type="EMBL" id="KTC87355.1"/>
    </source>
</evidence>
<dbReference type="GO" id="GO:0018580">
    <property type="term" value="F:nitronate monooxygenase activity"/>
    <property type="evidence" value="ECO:0007669"/>
    <property type="project" value="InterPro"/>
</dbReference>
<dbReference type="EMBL" id="LNXY01000020">
    <property type="protein sequence ID" value="KTC87355.1"/>
    <property type="molecule type" value="Genomic_DNA"/>
</dbReference>
<dbReference type="PANTHER" id="PTHR42747:SF3">
    <property type="entry name" value="NITRONATE MONOOXYGENASE-RELATED"/>
    <property type="match status" value="1"/>
</dbReference>
<keyword evidence="4" id="KW-0285">Flavoprotein</keyword>
<evidence type="ECO:0000256" key="4">
    <source>
        <dbReference type="ARBA" id="ARBA00022630"/>
    </source>
</evidence>
<evidence type="ECO:0000256" key="9">
    <source>
        <dbReference type="ARBA" id="ARBA00031155"/>
    </source>
</evidence>
<dbReference type="Gene3D" id="3.20.20.70">
    <property type="entry name" value="Aldolase class I"/>
    <property type="match status" value="1"/>
</dbReference>
<dbReference type="PANTHER" id="PTHR42747">
    <property type="entry name" value="NITRONATE MONOOXYGENASE-RELATED"/>
    <property type="match status" value="1"/>
</dbReference>
<dbReference type="OrthoDB" id="9778912at2"/>
<evidence type="ECO:0000256" key="2">
    <source>
        <dbReference type="ARBA" id="ARBA00009881"/>
    </source>
</evidence>
<evidence type="ECO:0000256" key="6">
    <source>
        <dbReference type="ARBA" id="ARBA00022741"/>
    </source>
</evidence>
<evidence type="ECO:0000256" key="11">
    <source>
        <dbReference type="ARBA" id="ARBA00067136"/>
    </source>
</evidence>
<keyword evidence="5" id="KW-0288">FMN</keyword>
<evidence type="ECO:0000256" key="5">
    <source>
        <dbReference type="ARBA" id="ARBA00022643"/>
    </source>
</evidence>
<dbReference type="STRING" id="1212489.Ldro_0974"/>
<keyword evidence="7 12" id="KW-0560">Oxidoreductase</keyword>
<accession>A0A0W0SVG8</accession>
<proteinExistence type="inferred from homology"/>
<evidence type="ECO:0000256" key="7">
    <source>
        <dbReference type="ARBA" id="ARBA00023002"/>
    </source>
</evidence>
<dbReference type="InterPro" id="IPR004136">
    <property type="entry name" value="NMO"/>
</dbReference>
<comment type="catalytic activity">
    <reaction evidence="10">
        <text>3 propionate 3-nitronate + 3 O2 + H2O = 3 3-oxopropanoate + 2 nitrate + nitrite + H2O2 + 3 H(+)</text>
        <dbReference type="Rhea" id="RHEA:57332"/>
        <dbReference type="ChEBI" id="CHEBI:15377"/>
        <dbReference type="ChEBI" id="CHEBI:15378"/>
        <dbReference type="ChEBI" id="CHEBI:15379"/>
        <dbReference type="ChEBI" id="CHEBI:16240"/>
        <dbReference type="ChEBI" id="CHEBI:16301"/>
        <dbReference type="ChEBI" id="CHEBI:17632"/>
        <dbReference type="ChEBI" id="CHEBI:33190"/>
        <dbReference type="ChEBI" id="CHEBI:136067"/>
    </reaction>
</comment>
<dbReference type="Pfam" id="PF03060">
    <property type="entry name" value="NMO"/>
    <property type="match status" value="1"/>
</dbReference>
<reference evidence="12 13" key="1">
    <citation type="submission" date="2015-11" db="EMBL/GenBank/DDBJ databases">
        <title>Genomic analysis of 38 Legionella species identifies large and diverse effector repertoires.</title>
        <authorList>
            <person name="Burstein D."/>
            <person name="Amaro F."/>
            <person name="Zusman T."/>
            <person name="Lifshitz Z."/>
            <person name="Cohen O."/>
            <person name="Gilbert J.A."/>
            <person name="Pupko T."/>
            <person name="Shuman H.A."/>
            <person name="Segal G."/>
        </authorList>
    </citation>
    <scope>NUCLEOTIDE SEQUENCE [LARGE SCALE GENOMIC DNA]</scope>
    <source>
        <strain evidence="12 13">ATCC 700990</strain>
    </source>
</reference>
<comment type="cofactor">
    <cofactor evidence="1">
        <name>FMN</name>
        <dbReference type="ChEBI" id="CHEBI:58210"/>
    </cofactor>
</comment>
<keyword evidence="6" id="KW-0547">Nucleotide-binding</keyword>
<dbReference type="CDD" id="cd04730">
    <property type="entry name" value="NPD_like"/>
    <property type="match status" value="1"/>
</dbReference>
<dbReference type="FunFam" id="3.20.20.70:FF:000154">
    <property type="entry name" value="Probable nitronate monooxygenase"/>
    <property type="match status" value="1"/>
</dbReference>
<dbReference type="GO" id="GO:0000166">
    <property type="term" value="F:nucleotide binding"/>
    <property type="evidence" value="ECO:0007669"/>
    <property type="project" value="UniProtKB-KW"/>
</dbReference>
<dbReference type="RefSeq" id="WP_058495301.1">
    <property type="nucleotide sequence ID" value="NZ_CAAAIU010000007.1"/>
</dbReference>
<sequence length="355" mass="38723">MKPMATIAKKLGSQFPIIQAPMAGSTTPLLVAAVSNAGGLGSLGGAYMQAEALRDAIRKIRELTDHSFSINLFIPNEHPASAQQEQILQSCKMIEQASPELNYKTHPVPAPYSPDFEEQMQVIIEEKVPVFSFIFGLLSETWITKLKKNKTIIIGTATNVPEAILLEKSDIDMIVAQGSEAGGHRGTFIGDEEDGLIGLFSLLPQLVEQIKIPIIAAGGIMNGKGIAAAHLLGASAVQMGTAFLTCNESEISTKYKQLLLETKKDSTVLTSAFSGRFARGIKNKFIERMSNHKKYILPFPIQNAMTRGMRNEAGKQNCTDFMSLWAGQSANLCREISVAKLMRELVEECSQFNCL</sequence>